<protein>
    <submittedName>
        <fullName evidence="1">HDC03016</fullName>
    </submittedName>
</protein>
<sequence length="158" mass="17637">MTNDVPEWATPSFRGGRHAPLLSPLSQLTGILEDGLTVSTCHRPLLLLPQWVMWVKWLVGQVECSGGPMVRWCYGVVSVVLAPVKWLLMKTDDDQVESSINPHRRGSQDESFLVHKHLPQVVPECFNIVFTFKAKGTAEMMRLICVLPQNGGGTEEVE</sequence>
<reference evidence="1" key="1">
    <citation type="journal article" date="2003" name="Genome Biol.">
        <title>An integrated gene annotation and transcriptional profiling approach towards the full gene content of the Drosophila genome.</title>
        <authorList>
            <person name="Hild M."/>
            <person name="Beckmann B."/>
            <person name="Haas S.A."/>
            <person name="Koch B."/>
            <person name="Solovyev V."/>
            <person name="Busold C."/>
            <person name="Fellenberg K."/>
            <person name="Boutros M."/>
            <person name="Vingron M."/>
            <person name="Sauer F."/>
            <person name="Hoheisel J.D."/>
            <person name="Paro R."/>
        </authorList>
    </citation>
    <scope>NUCLEOTIDE SEQUENCE</scope>
</reference>
<dbReference type="AlphaFoldDB" id="Q6IH86"/>
<evidence type="ECO:0000313" key="1">
    <source>
        <dbReference type="EMBL" id="DAA03729.1"/>
    </source>
</evidence>
<accession>Q6IH86</accession>
<name>Q6IH86_DROME</name>
<dbReference type="EMBL" id="BK003530">
    <property type="protein sequence ID" value="DAA03729.1"/>
    <property type="molecule type" value="Genomic_DNA"/>
</dbReference>
<proteinExistence type="predicted"/>
<gene>
    <name evidence="1" type="ORF">HDC03016</name>
</gene>
<organism evidence="1">
    <name type="scientific">Drosophila melanogaster</name>
    <name type="common">Fruit fly</name>
    <dbReference type="NCBI Taxonomy" id="7227"/>
    <lineage>
        <taxon>Eukaryota</taxon>
        <taxon>Metazoa</taxon>
        <taxon>Ecdysozoa</taxon>
        <taxon>Arthropoda</taxon>
        <taxon>Hexapoda</taxon>
        <taxon>Insecta</taxon>
        <taxon>Pterygota</taxon>
        <taxon>Neoptera</taxon>
        <taxon>Endopterygota</taxon>
        <taxon>Diptera</taxon>
        <taxon>Brachycera</taxon>
        <taxon>Muscomorpha</taxon>
        <taxon>Ephydroidea</taxon>
        <taxon>Drosophilidae</taxon>
        <taxon>Drosophila</taxon>
        <taxon>Sophophora</taxon>
    </lineage>
</organism>